<dbReference type="Gene3D" id="3.40.50.720">
    <property type="entry name" value="NAD(P)-binding Rossmann-like Domain"/>
    <property type="match status" value="1"/>
</dbReference>
<proteinExistence type="predicted"/>
<dbReference type="SUPFAM" id="SSF51735">
    <property type="entry name" value="NAD(P)-binding Rossmann-fold domains"/>
    <property type="match status" value="1"/>
</dbReference>
<dbReference type="PANTHER" id="PTHR12126:SF11">
    <property type="entry name" value="NADH DEHYDROGENASE [UBIQUINONE] 1 ALPHA SUBCOMPLEX SUBUNIT 9, MITOCHONDRIAL"/>
    <property type="match status" value="1"/>
</dbReference>
<dbReference type="EMBL" id="KI669461">
    <property type="protein sequence ID" value="OCF59043.1"/>
    <property type="molecule type" value="Genomic_DNA"/>
</dbReference>
<evidence type="ECO:0000313" key="2">
    <source>
        <dbReference type="EMBL" id="OCF59043.1"/>
    </source>
</evidence>
<dbReference type="Proteomes" id="UP000092583">
    <property type="component" value="Unassembled WGS sequence"/>
</dbReference>
<name>A0A1B9IU50_9TREE</name>
<dbReference type="GO" id="GO:0044877">
    <property type="term" value="F:protein-containing complex binding"/>
    <property type="evidence" value="ECO:0007669"/>
    <property type="project" value="TreeGrafter"/>
</dbReference>
<reference evidence="2 3" key="1">
    <citation type="submission" date="2013-07" db="EMBL/GenBank/DDBJ databases">
        <title>The Genome Sequence of Kwoniella mangroviensis CBS10435.</title>
        <authorList>
            <consortium name="The Broad Institute Genome Sequencing Platform"/>
            <person name="Cuomo C."/>
            <person name="Litvintseva A."/>
            <person name="Chen Y."/>
            <person name="Heitman J."/>
            <person name="Sun S."/>
            <person name="Springer D."/>
            <person name="Dromer F."/>
            <person name="Young S.K."/>
            <person name="Zeng Q."/>
            <person name="Gargeya S."/>
            <person name="Fitzgerald M."/>
            <person name="Abouelleil A."/>
            <person name="Alvarado L."/>
            <person name="Berlin A.M."/>
            <person name="Chapman S.B."/>
            <person name="Dewar J."/>
            <person name="Goldberg J."/>
            <person name="Griggs A."/>
            <person name="Gujja S."/>
            <person name="Hansen M."/>
            <person name="Howarth C."/>
            <person name="Imamovic A."/>
            <person name="Larimer J."/>
            <person name="McCowan C."/>
            <person name="Murphy C."/>
            <person name="Pearson M."/>
            <person name="Priest M."/>
            <person name="Roberts A."/>
            <person name="Saif S."/>
            <person name="Shea T."/>
            <person name="Sykes S."/>
            <person name="Wortman J."/>
            <person name="Nusbaum C."/>
            <person name="Birren B."/>
        </authorList>
    </citation>
    <scope>NUCLEOTIDE SEQUENCE [LARGE SCALE GENOMIC DNA]</scope>
    <source>
        <strain evidence="2 3">CBS 10435</strain>
    </source>
</reference>
<dbReference type="STRING" id="1331196.A0A1B9IU50"/>
<dbReference type="InterPro" id="IPR001509">
    <property type="entry name" value="Epimerase_deHydtase"/>
</dbReference>
<dbReference type="InterPro" id="IPR051207">
    <property type="entry name" value="ComplexI_NDUFA9_subunit"/>
</dbReference>
<organism evidence="2 3">
    <name type="scientific">Kwoniella mangroviensis CBS 10435</name>
    <dbReference type="NCBI Taxonomy" id="1331196"/>
    <lineage>
        <taxon>Eukaryota</taxon>
        <taxon>Fungi</taxon>
        <taxon>Dikarya</taxon>
        <taxon>Basidiomycota</taxon>
        <taxon>Agaricomycotina</taxon>
        <taxon>Tremellomycetes</taxon>
        <taxon>Tremellales</taxon>
        <taxon>Cryptococcaceae</taxon>
        <taxon>Kwoniella</taxon>
    </lineage>
</organism>
<dbReference type="Pfam" id="PF01370">
    <property type="entry name" value="Epimerase"/>
    <property type="match status" value="1"/>
</dbReference>
<dbReference type="InterPro" id="IPR036291">
    <property type="entry name" value="NAD(P)-bd_dom_sf"/>
</dbReference>
<gene>
    <name evidence="2" type="ORF">L486_03541</name>
</gene>
<sequence length="414" mass="45756">MASIRMQPVLRGKGVVGRRSILATRSAHQLVVTSSPDPSHTPKPIIKYGPPTGGRSSDSGHTVTVFGCTGFLGRYLVQKLARQGTQVIVPYRDEDEKRPLKIMGDLGQIVPMEWDARNADQIAECVKRSDVVYNLVGRDWETRNFKYEDVNVKAAGLIAEVSASLNVPRLVHVSHLNAHPDSASAFYRSKYHGERAVRDAFPTATIVRPSQMFGCEDWLLNAIAQYPILFKLNEGKTKILPVHVMDVAGALDLMLNAPVTSVASTFALPGPVLHTYNSLQSLISSITLNPISTAPTVPKPLAKAVATALNRGIWWPTVSPDEIERKYIDDLGIEAFQESSDLSKIQSGWAESYKPEMKGIDGEEVKGWKELDMTPDPIEDHAIKYLRRYRAATSYDIPVETGKHKPPKAYHVLP</sequence>
<dbReference type="PANTHER" id="PTHR12126">
    <property type="entry name" value="NADH-UBIQUINONE OXIDOREDUCTASE 39 KDA SUBUNIT-RELATED"/>
    <property type="match status" value="1"/>
</dbReference>
<feature type="domain" description="NAD-dependent epimerase/dehydratase" evidence="1">
    <location>
        <begin position="63"/>
        <end position="260"/>
    </location>
</feature>
<evidence type="ECO:0000313" key="3">
    <source>
        <dbReference type="Proteomes" id="UP000092583"/>
    </source>
</evidence>
<keyword evidence="3" id="KW-1185">Reference proteome</keyword>
<keyword evidence="2" id="KW-0830">Ubiquinone</keyword>
<evidence type="ECO:0000259" key="1">
    <source>
        <dbReference type="Pfam" id="PF01370"/>
    </source>
</evidence>
<dbReference type="GO" id="GO:0005739">
    <property type="term" value="C:mitochondrion"/>
    <property type="evidence" value="ECO:0007669"/>
    <property type="project" value="TreeGrafter"/>
</dbReference>
<protein>
    <submittedName>
        <fullName evidence="2">NADH dehydrogenase (Ubiquinone) 1 alpha subcomplex 9</fullName>
    </submittedName>
</protein>
<reference evidence="3" key="2">
    <citation type="submission" date="2013-12" db="EMBL/GenBank/DDBJ databases">
        <title>Evolution of pathogenesis and genome organization in the Tremellales.</title>
        <authorList>
            <person name="Cuomo C."/>
            <person name="Litvintseva A."/>
            <person name="Heitman J."/>
            <person name="Chen Y."/>
            <person name="Sun S."/>
            <person name="Springer D."/>
            <person name="Dromer F."/>
            <person name="Young S."/>
            <person name="Zeng Q."/>
            <person name="Chapman S."/>
            <person name="Gujja S."/>
            <person name="Saif S."/>
            <person name="Birren B."/>
        </authorList>
    </citation>
    <scope>NUCLEOTIDE SEQUENCE [LARGE SCALE GENOMIC DNA]</scope>
    <source>
        <strain evidence="3">CBS 10435</strain>
    </source>
</reference>
<dbReference type="AlphaFoldDB" id="A0A1B9IU50"/>
<accession>A0A1B9IU50</accession>
<dbReference type="CDD" id="cd05271">
    <property type="entry name" value="NDUFA9_like_SDR_a"/>
    <property type="match status" value="1"/>
</dbReference>
<dbReference type="OrthoDB" id="275457at2759"/>